<evidence type="ECO:0000256" key="5">
    <source>
        <dbReference type="SAM" id="Phobius"/>
    </source>
</evidence>
<dbReference type="GO" id="GO:0004930">
    <property type="term" value="F:G protein-coupled receptor activity"/>
    <property type="evidence" value="ECO:0007669"/>
    <property type="project" value="InterPro"/>
</dbReference>
<dbReference type="SUPFAM" id="SSF81321">
    <property type="entry name" value="Family A G protein-coupled receptor-like"/>
    <property type="match status" value="1"/>
</dbReference>
<sequence>MDAGITFQFLLPSIIYTLMGIIAILLNLSVCYITIKYRKQYVAFKSNTAILLIINSFFEILQHSDQFYYLFVAGSGANFALWSNAVFFQTHALIGFFASIFTFINMSIDRLIAVVFPLLYELN</sequence>
<dbReference type="AlphaFoldDB" id="A0A1I8AY67"/>
<feature type="transmembrane region" description="Helical" evidence="5">
    <location>
        <begin position="94"/>
        <end position="120"/>
    </location>
</feature>
<feature type="domain" description="G-protein coupled receptors family 1 profile" evidence="6">
    <location>
        <begin position="26"/>
        <end position="123"/>
    </location>
</feature>
<dbReference type="PRINTS" id="PR00237">
    <property type="entry name" value="GPCRRHODOPSN"/>
</dbReference>
<dbReference type="Gene3D" id="1.20.1070.10">
    <property type="entry name" value="Rhodopsin 7-helix transmembrane proteins"/>
    <property type="match status" value="1"/>
</dbReference>
<name>A0A1I8AY67_MELHA</name>
<dbReference type="GO" id="GO:0016020">
    <property type="term" value="C:membrane"/>
    <property type="evidence" value="ECO:0007669"/>
    <property type="project" value="UniProtKB-SubCell"/>
</dbReference>
<keyword evidence="4 5" id="KW-0472">Membrane</keyword>
<reference evidence="8" key="1">
    <citation type="submission" date="2016-11" db="UniProtKB">
        <authorList>
            <consortium name="WormBaseParasite"/>
        </authorList>
    </citation>
    <scope>IDENTIFICATION</scope>
</reference>
<evidence type="ECO:0000256" key="4">
    <source>
        <dbReference type="ARBA" id="ARBA00023136"/>
    </source>
</evidence>
<feature type="transmembrane region" description="Helical" evidence="5">
    <location>
        <begin position="42"/>
        <end position="61"/>
    </location>
</feature>
<accession>A0A1I8AY67</accession>
<dbReference type="Proteomes" id="UP000095281">
    <property type="component" value="Unplaced"/>
</dbReference>
<evidence type="ECO:0000256" key="2">
    <source>
        <dbReference type="ARBA" id="ARBA00022692"/>
    </source>
</evidence>
<comment type="subcellular location">
    <subcellularLocation>
        <location evidence="1">Membrane</location>
    </subcellularLocation>
</comment>
<evidence type="ECO:0000256" key="3">
    <source>
        <dbReference type="ARBA" id="ARBA00022989"/>
    </source>
</evidence>
<evidence type="ECO:0000259" key="6">
    <source>
        <dbReference type="PROSITE" id="PS50262"/>
    </source>
</evidence>
<protein>
    <submittedName>
        <fullName evidence="8">G_PROTEIN_RECEP_F1_2 domain-containing protein</fullName>
    </submittedName>
</protein>
<evidence type="ECO:0000256" key="1">
    <source>
        <dbReference type="ARBA" id="ARBA00004370"/>
    </source>
</evidence>
<keyword evidence="7" id="KW-1185">Reference proteome</keyword>
<proteinExistence type="predicted"/>
<feature type="transmembrane region" description="Helical" evidence="5">
    <location>
        <begin position="67"/>
        <end position="87"/>
    </location>
</feature>
<organism evidence="7 8">
    <name type="scientific">Meloidogyne hapla</name>
    <name type="common">Root-knot nematode worm</name>
    <dbReference type="NCBI Taxonomy" id="6305"/>
    <lineage>
        <taxon>Eukaryota</taxon>
        <taxon>Metazoa</taxon>
        <taxon>Ecdysozoa</taxon>
        <taxon>Nematoda</taxon>
        <taxon>Chromadorea</taxon>
        <taxon>Rhabditida</taxon>
        <taxon>Tylenchina</taxon>
        <taxon>Tylenchomorpha</taxon>
        <taxon>Tylenchoidea</taxon>
        <taxon>Meloidogynidae</taxon>
        <taxon>Meloidogyninae</taxon>
        <taxon>Meloidogyne</taxon>
    </lineage>
</organism>
<evidence type="ECO:0000313" key="8">
    <source>
        <dbReference type="WBParaSite" id="MhA1_Contig1065.frz3.gene4"/>
    </source>
</evidence>
<dbReference type="InterPro" id="IPR017452">
    <property type="entry name" value="GPCR_Rhodpsn_7TM"/>
</dbReference>
<dbReference type="WBParaSite" id="MhA1_Contig1065.frz3.gene4">
    <property type="protein sequence ID" value="MhA1_Contig1065.frz3.gene4"/>
    <property type="gene ID" value="MhA1_Contig1065.frz3.gene4"/>
</dbReference>
<keyword evidence="2 5" id="KW-0812">Transmembrane</keyword>
<evidence type="ECO:0000313" key="7">
    <source>
        <dbReference type="Proteomes" id="UP000095281"/>
    </source>
</evidence>
<feature type="transmembrane region" description="Helical" evidence="5">
    <location>
        <begin position="14"/>
        <end position="35"/>
    </location>
</feature>
<dbReference type="PROSITE" id="PS50262">
    <property type="entry name" value="G_PROTEIN_RECEP_F1_2"/>
    <property type="match status" value="1"/>
</dbReference>
<keyword evidence="3 5" id="KW-1133">Transmembrane helix</keyword>
<dbReference type="InterPro" id="IPR000276">
    <property type="entry name" value="GPCR_Rhodpsn"/>
</dbReference>